<gene>
    <name evidence="3" type="primary">Chchd6</name>
    <name evidence="3" type="ORF">G6Z78_0012524</name>
</gene>
<keyword evidence="4" id="KW-1185">Reference proteome</keyword>
<feature type="compositionally biased region" description="Basic and acidic residues" evidence="2">
    <location>
        <begin position="33"/>
        <end position="48"/>
    </location>
</feature>
<dbReference type="PANTHER" id="PTHR21588">
    <property type="entry name" value="COILED-COIL-HELIX-COILED-COIL-HELIX DOMAIN CONTAINING 6"/>
    <property type="match status" value="1"/>
</dbReference>
<feature type="region of interest" description="Disordered" evidence="2">
    <location>
        <begin position="32"/>
        <end position="64"/>
    </location>
</feature>
<dbReference type="InterPro" id="IPR052632">
    <property type="entry name" value="MICOS_subunit_Mic19"/>
</dbReference>
<evidence type="ECO:0000256" key="2">
    <source>
        <dbReference type="SAM" id="MobiDB-lite"/>
    </source>
</evidence>
<accession>A0A836JLW7</accession>
<evidence type="ECO:0000256" key="1">
    <source>
        <dbReference type="SAM" id="Coils"/>
    </source>
</evidence>
<organism evidence="3 4">
    <name type="scientific">Pseudoatta argentina</name>
    <dbReference type="NCBI Taxonomy" id="621737"/>
    <lineage>
        <taxon>Eukaryota</taxon>
        <taxon>Metazoa</taxon>
        <taxon>Ecdysozoa</taxon>
        <taxon>Arthropoda</taxon>
        <taxon>Hexapoda</taxon>
        <taxon>Insecta</taxon>
        <taxon>Pterygota</taxon>
        <taxon>Neoptera</taxon>
        <taxon>Endopterygota</taxon>
        <taxon>Hymenoptera</taxon>
        <taxon>Apocrita</taxon>
        <taxon>Aculeata</taxon>
        <taxon>Formicoidea</taxon>
        <taxon>Formicidae</taxon>
        <taxon>Myrmicinae</taxon>
        <taxon>Pseudoatta</taxon>
    </lineage>
</organism>
<feature type="coiled-coil region" evidence="1">
    <location>
        <begin position="85"/>
        <end position="130"/>
    </location>
</feature>
<evidence type="ECO:0000313" key="4">
    <source>
        <dbReference type="Proteomes" id="UP000668214"/>
    </source>
</evidence>
<dbReference type="InterPro" id="IPR009069">
    <property type="entry name" value="Cys_alpha_HP_mot_SF"/>
</dbReference>
<dbReference type="PANTHER" id="PTHR21588:SF18">
    <property type="entry name" value="MICOS COMPLEX SUBUNIT MIC19"/>
    <property type="match status" value="1"/>
</dbReference>
<feature type="non-terminal residue" evidence="3">
    <location>
        <position position="1"/>
    </location>
</feature>
<proteinExistence type="predicted"/>
<evidence type="ECO:0000313" key="3">
    <source>
        <dbReference type="EMBL" id="KAG5318402.1"/>
    </source>
</evidence>
<keyword evidence="1" id="KW-0175">Coiled coil</keyword>
<dbReference type="Proteomes" id="UP000668214">
    <property type="component" value="Unassembled WGS sequence"/>
</dbReference>
<sequence>MGSGQSARKLTISNEEEIGVIKVSNAIVQRLAQGEKSKSHKPLPDEKPAAPIQDPVPDASEATTGQPVYYPELTMSALQIQQQMEEELNRQNQYWQRRLQNIENSYQKINRVLEEEYKKAANESSVAKSEVQPCLENSNKVLKCFQDHPKETLKCSDLVEEFSNCVWNVHTGMIETRS</sequence>
<reference evidence="3" key="1">
    <citation type="submission" date="2020-02" db="EMBL/GenBank/DDBJ databases">
        <title>Relaxed selection underlies rapid genomic changes in the transitions from sociality to social parasitism in ants.</title>
        <authorList>
            <person name="Bi X."/>
        </authorList>
    </citation>
    <scope>NUCLEOTIDE SEQUENCE</scope>
    <source>
        <strain evidence="3">BGI-DK2014c</strain>
        <tissue evidence="3">Whole body</tissue>
    </source>
</reference>
<dbReference type="GO" id="GO:0061617">
    <property type="term" value="C:MICOS complex"/>
    <property type="evidence" value="ECO:0007669"/>
    <property type="project" value="TreeGrafter"/>
</dbReference>
<protein>
    <submittedName>
        <fullName evidence="3">MIC25 protein</fullName>
    </submittedName>
</protein>
<feature type="non-terminal residue" evidence="3">
    <location>
        <position position="178"/>
    </location>
</feature>
<name>A0A836JLW7_9HYME</name>
<comment type="caution">
    <text evidence="3">The sequence shown here is derived from an EMBL/GenBank/DDBJ whole genome shotgun (WGS) entry which is preliminary data.</text>
</comment>
<dbReference type="EMBL" id="JAANIA010001932">
    <property type="protein sequence ID" value="KAG5318402.1"/>
    <property type="molecule type" value="Genomic_DNA"/>
</dbReference>
<dbReference type="GO" id="GO:0007007">
    <property type="term" value="P:inner mitochondrial membrane organization"/>
    <property type="evidence" value="ECO:0007669"/>
    <property type="project" value="TreeGrafter"/>
</dbReference>
<dbReference type="SUPFAM" id="SSF47072">
    <property type="entry name" value="Cysteine alpha-hairpin motif"/>
    <property type="match status" value="1"/>
</dbReference>
<dbReference type="AlphaFoldDB" id="A0A836JLW7"/>